<reference evidence="4 5" key="1">
    <citation type="submission" date="2018-08" db="EMBL/GenBank/DDBJ databases">
        <title>Lysobacter weifangensis sp. nov., a new member of the family 'Xanthomonadaceae', isolated from soil in a farmland.</title>
        <authorList>
            <person name="Zhao H."/>
        </authorList>
    </citation>
    <scope>NUCLEOTIDE SEQUENCE [LARGE SCALE GENOMIC DNA]</scope>
    <source>
        <strain evidence="4 5">WF-2</strain>
    </source>
</reference>
<dbReference type="Pfam" id="PF00293">
    <property type="entry name" value="NUDIX"/>
    <property type="match status" value="1"/>
</dbReference>
<evidence type="ECO:0000313" key="4">
    <source>
        <dbReference type="EMBL" id="RFP59424.1"/>
    </source>
</evidence>
<comment type="cofactor">
    <cofactor evidence="1">
        <name>Mg(2+)</name>
        <dbReference type="ChEBI" id="CHEBI:18420"/>
    </cofactor>
</comment>
<dbReference type="InterPro" id="IPR020084">
    <property type="entry name" value="NUDIX_hydrolase_CS"/>
</dbReference>
<evidence type="ECO:0000256" key="2">
    <source>
        <dbReference type="ARBA" id="ARBA00022801"/>
    </source>
</evidence>
<dbReference type="GO" id="GO:0006167">
    <property type="term" value="P:AMP biosynthetic process"/>
    <property type="evidence" value="ECO:0007669"/>
    <property type="project" value="TreeGrafter"/>
</dbReference>
<organism evidence="4 5">
    <name type="scientific">Cognatiluteimonas weifangensis</name>
    <dbReference type="NCBI Taxonomy" id="2303539"/>
    <lineage>
        <taxon>Bacteria</taxon>
        <taxon>Pseudomonadati</taxon>
        <taxon>Pseudomonadota</taxon>
        <taxon>Gammaproteobacteria</taxon>
        <taxon>Lysobacterales</taxon>
        <taxon>Lysobacteraceae</taxon>
        <taxon>Cognatiluteimonas</taxon>
    </lineage>
</organism>
<dbReference type="Proteomes" id="UP000262917">
    <property type="component" value="Unassembled WGS sequence"/>
</dbReference>
<evidence type="ECO:0000313" key="5">
    <source>
        <dbReference type="Proteomes" id="UP000262917"/>
    </source>
</evidence>
<dbReference type="RefSeq" id="WP_117203311.1">
    <property type="nucleotide sequence ID" value="NZ_JBHTBK010000029.1"/>
</dbReference>
<gene>
    <name evidence="4" type="ORF">D0Y53_10670</name>
</gene>
<dbReference type="PROSITE" id="PS00893">
    <property type="entry name" value="NUDIX_BOX"/>
    <property type="match status" value="1"/>
</dbReference>
<dbReference type="PANTHER" id="PTHR21340">
    <property type="entry name" value="DIADENOSINE 5,5-P1,P4-TETRAPHOSPHATE PYROPHOSPHOHYDROLASE MUTT"/>
    <property type="match status" value="1"/>
</dbReference>
<evidence type="ECO:0000259" key="3">
    <source>
        <dbReference type="PROSITE" id="PS51462"/>
    </source>
</evidence>
<dbReference type="OrthoDB" id="9804442at2"/>
<dbReference type="GO" id="GO:0006754">
    <property type="term" value="P:ATP biosynthetic process"/>
    <property type="evidence" value="ECO:0007669"/>
    <property type="project" value="TreeGrafter"/>
</dbReference>
<accession>A0A372DIX7</accession>
<protein>
    <submittedName>
        <fullName evidence="4">NUDIX domain-containing protein</fullName>
    </submittedName>
</protein>
<dbReference type="AlphaFoldDB" id="A0A372DIX7"/>
<dbReference type="GO" id="GO:0004081">
    <property type="term" value="F:bis(5'-nucleosyl)-tetraphosphatase (asymmetrical) activity"/>
    <property type="evidence" value="ECO:0007669"/>
    <property type="project" value="TreeGrafter"/>
</dbReference>
<evidence type="ECO:0000256" key="1">
    <source>
        <dbReference type="ARBA" id="ARBA00001946"/>
    </source>
</evidence>
<keyword evidence="5" id="KW-1185">Reference proteome</keyword>
<comment type="caution">
    <text evidence="4">The sequence shown here is derived from an EMBL/GenBank/DDBJ whole genome shotgun (WGS) entry which is preliminary data.</text>
</comment>
<dbReference type="SUPFAM" id="SSF55811">
    <property type="entry name" value="Nudix"/>
    <property type="match status" value="1"/>
</dbReference>
<sequence length="161" mass="17795">MSEIPIRCTMVSLLALRGAGADAQVLLLHRAGAYLHGVWSYVAGHVEPGERAWRCALRELAEETGLAPTALYSADRCEQFYDVRENAIQVVPAFVAFVAVDAAVRLNGEHDAFRWVGFDEAIELLPFGGQRELFAHVRREFIARPPLPQLRIATDARDAAP</sequence>
<proteinExistence type="predicted"/>
<dbReference type="PROSITE" id="PS51462">
    <property type="entry name" value="NUDIX"/>
    <property type="match status" value="1"/>
</dbReference>
<dbReference type="PANTHER" id="PTHR21340:SF0">
    <property type="entry name" value="BIS(5'-NUCLEOSYL)-TETRAPHOSPHATASE [ASYMMETRICAL]"/>
    <property type="match status" value="1"/>
</dbReference>
<name>A0A372DIX7_9GAMM</name>
<dbReference type="InterPro" id="IPR051325">
    <property type="entry name" value="Nudix_hydrolase_domain"/>
</dbReference>
<dbReference type="Gene3D" id="3.90.79.10">
    <property type="entry name" value="Nucleoside Triphosphate Pyrophosphohydrolase"/>
    <property type="match status" value="1"/>
</dbReference>
<dbReference type="InterPro" id="IPR000086">
    <property type="entry name" value="NUDIX_hydrolase_dom"/>
</dbReference>
<feature type="domain" description="Nudix hydrolase" evidence="3">
    <location>
        <begin position="5"/>
        <end position="138"/>
    </location>
</feature>
<dbReference type="EMBL" id="QVPD01000012">
    <property type="protein sequence ID" value="RFP59424.1"/>
    <property type="molecule type" value="Genomic_DNA"/>
</dbReference>
<dbReference type="CDD" id="cd04664">
    <property type="entry name" value="NUDIX_DHNTPase_like"/>
    <property type="match status" value="1"/>
</dbReference>
<dbReference type="InterPro" id="IPR015797">
    <property type="entry name" value="NUDIX_hydrolase-like_dom_sf"/>
</dbReference>
<keyword evidence="2" id="KW-0378">Hydrolase</keyword>